<dbReference type="GO" id="GO:0003743">
    <property type="term" value="F:translation initiation factor activity"/>
    <property type="evidence" value="ECO:0007669"/>
    <property type="project" value="UniProtKB-UniRule"/>
</dbReference>
<evidence type="ECO:0000313" key="11">
    <source>
        <dbReference type="Proteomes" id="UP000193920"/>
    </source>
</evidence>
<evidence type="ECO:0000256" key="1">
    <source>
        <dbReference type="ARBA" id="ARBA00004496"/>
    </source>
</evidence>
<dbReference type="GO" id="GO:0071541">
    <property type="term" value="C:eukaryotic translation initiation factor 3 complex, eIF3m"/>
    <property type="evidence" value="ECO:0007669"/>
    <property type="project" value="TreeGrafter"/>
</dbReference>
<dbReference type="Gene3D" id="1.25.40.860">
    <property type="match status" value="1"/>
</dbReference>
<feature type="compositionally biased region" description="Low complexity" evidence="8">
    <location>
        <begin position="890"/>
        <end position="910"/>
    </location>
</feature>
<dbReference type="InterPro" id="IPR054711">
    <property type="entry name" value="eIF3a_PCI_TPR-like"/>
</dbReference>
<keyword evidence="2 7" id="KW-0963">Cytoplasm</keyword>
<organism evidence="10 11">
    <name type="scientific">Neocallimastix californiae</name>
    <dbReference type="NCBI Taxonomy" id="1754190"/>
    <lineage>
        <taxon>Eukaryota</taxon>
        <taxon>Fungi</taxon>
        <taxon>Fungi incertae sedis</taxon>
        <taxon>Chytridiomycota</taxon>
        <taxon>Chytridiomycota incertae sedis</taxon>
        <taxon>Neocallimastigomycetes</taxon>
        <taxon>Neocallimastigales</taxon>
        <taxon>Neocallimastigaceae</taxon>
        <taxon>Neocallimastix</taxon>
    </lineage>
</organism>
<comment type="similarity">
    <text evidence="7">Belongs to the eIF-3 subunit A family.</text>
</comment>
<feature type="compositionally biased region" description="Basic residues" evidence="8">
    <location>
        <begin position="1001"/>
        <end position="1010"/>
    </location>
</feature>
<evidence type="ECO:0000256" key="2">
    <source>
        <dbReference type="ARBA" id="ARBA00022490"/>
    </source>
</evidence>
<keyword evidence="11" id="KW-1185">Reference proteome</keyword>
<comment type="subcellular location">
    <subcellularLocation>
        <location evidence="1 7">Cytoplasm</location>
    </subcellularLocation>
</comment>
<dbReference type="Proteomes" id="UP000193920">
    <property type="component" value="Unassembled WGS sequence"/>
</dbReference>
<evidence type="ECO:0000259" key="9">
    <source>
        <dbReference type="PROSITE" id="PS50250"/>
    </source>
</evidence>
<evidence type="ECO:0000256" key="8">
    <source>
        <dbReference type="SAM" id="MobiDB-lite"/>
    </source>
</evidence>
<feature type="compositionally biased region" description="Basic and acidic residues" evidence="8">
    <location>
        <begin position="986"/>
        <end position="1000"/>
    </location>
</feature>
<dbReference type="GO" id="GO:0033290">
    <property type="term" value="C:eukaryotic 48S preinitiation complex"/>
    <property type="evidence" value="ECO:0007669"/>
    <property type="project" value="UniProtKB-UniRule"/>
</dbReference>
<dbReference type="HAMAP" id="MF_03000">
    <property type="entry name" value="eIF3a"/>
    <property type="match status" value="1"/>
</dbReference>
<dbReference type="PANTHER" id="PTHR14005">
    <property type="entry name" value="EUKARYOTIC TRANSLATION INITIATION FACTOR 3, THETA SUBUNIT"/>
    <property type="match status" value="1"/>
</dbReference>
<dbReference type="GO" id="GO:0002188">
    <property type="term" value="P:translation reinitiation"/>
    <property type="evidence" value="ECO:0007669"/>
    <property type="project" value="TreeGrafter"/>
</dbReference>
<evidence type="ECO:0000256" key="5">
    <source>
        <dbReference type="ARBA" id="ARBA00022917"/>
    </source>
</evidence>
<dbReference type="GO" id="GO:0071540">
    <property type="term" value="C:eukaryotic translation initiation factor 3 complex, eIF3e"/>
    <property type="evidence" value="ECO:0007669"/>
    <property type="project" value="TreeGrafter"/>
</dbReference>
<keyword evidence="5 7" id="KW-0648">Protein biosynthesis</keyword>
<dbReference type="OrthoDB" id="18884at2759"/>
<evidence type="ECO:0000256" key="4">
    <source>
        <dbReference type="ARBA" id="ARBA00022884"/>
    </source>
</evidence>
<comment type="caution">
    <text evidence="10">The sequence shown here is derived from an EMBL/GenBank/DDBJ whole genome shotgun (WGS) entry which is preliminary data.</text>
</comment>
<keyword evidence="4 7" id="KW-0694">RNA-binding</keyword>
<dbReference type="GO" id="GO:0043614">
    <property type="term" value="C:multi-eIF complex"/>
    <property type="evidence" value="ECO:0007669"/>
    <property type="project" value="TreeGrafter"/>
</dbReference>
<dbReference type="Pfam" id="PF22591">
    <property type="entry name" value="eIF3a_PCI_TPR-like"/>
    <property type="match status" value="1"/>
</dbReference>
<gene>
    <name evidence="7" type="primary">TIF32</name>
    <name evidence="10" type="ORF">LY90DRAFT_216679</name>
</gene>
<feature type="region of interest" description="Disordered" evidence="8">
    <location>
        <begin position="584"/>
        <end position="608"/>
    </location>
</feature>
<dbReference type="STRING" id="1754190.A0A1Y2E8H6"/>
<dbReference type="SMART" id="SM00088">
    <property type="entry name" value="PINT"/>
    <property type="match status" value="1"/>
</dbReference>
<feature type="compositionally biased region" description="Low complexity" evidence="8">
    <location>
        <begin position="944"/>
        <end position="961"/>
    </location>
</feature>
<name>A0A1Y2E8H6_9FUNG</name>
<evidence type="ECO:0000256" key="7">
    <source>
        <dbReference type="HAMAP-Rule" id="MF_03000"/>
    </source>
</evidence>
<dbReference type="PANTHER" id="PTHR14005:SF0">
    <property type="entry name" value="EUKARYOTIC TRANSLATION INITIATION FACTOR 3 SUBUNIT A"/>
    <property type="match status" value="1"/>
</dbReference>
<feature type="compositionally biased region" description="Low complexity" evidence="8">
    <location>
        <begin position="970"/>
        <end position="980"/>
    </location>
</feature>
<sequence>MVQYYQRPENALKRAEELIRAKQEETALQLLHDVIMSKKNRIISLVVLEPIVEKYVELAVQLRKGKMAKEALHQFKNICLIQGNDINIKRCVDSIKKNIDSFIKLSEDELEKAQAKADKINLNSIEDLEASETPESILLSSVSSEVSKDRTNREVVTPWLKFLWEAYRTALDILRNNSRLEDLYQEVVKQAFDFCLKYQRKNEFHRLCDSLRLHLQTTLKYSNQPNSIDLNKEDTLKRHLEARFIQLNVAAELEFWQEAYKTVEDIYNLLDLSKKAPKDEMLINYYEKLAKVFLVSENYLFHAAAWSKYFTLNRRRENITEEELGKMASVVLMSALAIPIITTAKTHSDIDDRSKLQRLCNLLRVNTVPTREILIREALEKNVLSHVSNELKELYNILEVQFHPLSFGKKIKPIIEKLSANEDLNKYIQPLYKVILTRLLQQLSQIYTTIKIDTVVNLIAFKDNAYDSFAIEKFIMNGCKKGELNIRINHETQSLTFGNDPFISSKGSISEGPRLQSLPSEQMRMQLARLAKRLQTVILLINPETVDIKRETKEITISQALENLQKEKDLINERIKIIEKKKEFKEQENTQREEEEQMKRAAKKKQEEEAKKAKLLEEAKKKEEDRINKLRIENEKAEAKKLAEKLAEEAKQKNLNIKPEDLENLDTAKLKELQIKQAEEEKREKQRKIEQLTKRLDYTDRAYRIEEIPLLKKDYEEQKKTDRAHYVALCKHQLEVAKVKHEEGMKLKKSMLRMFDDYKKYKDIIIKRRTELIRAEAEEDYKQAMFIRKESYRIRKIDEKKKKLKEEESRRQLEEIERKRIEEEDRKERERKEREQREAEERRLLDIQTEKQREAELRAEQKMMREKEMATSNSSNAWRPRIASGEKYIPPSQRMAQAQAQSPAQSQAPQNDDEGWTTAFSSRKSARNSRMRASNSRYDDRNMGRSGSNSGSGRQGSMRGNKAPAAFNMGRSGSSSSGRRTNGGFDMERSESNSGGEKKWSHSKLFNKRS</sequence>
<dbReference type="Gene3D" id="4.10.860.10">
    <property type="entry name" value="UVR domain"/>
    <property type="match status" value="1"/>
</dbReference>
<dbReference type="EMBL" id="MCOG01000048">
    <property type="protein sequence ID" value="ORY67873.1"/>
    <property type="molecule type" value="Genomic_DNA"/>
</dbReference>
<dbReference type="AlphaFoldDB" id="A0A1Y2E8H6"/>
<keyword evidence="3 7" id="KW-0396">Initiation factor</keyword>
<dbReference type="GO" id="GO:0001732">
    <property type="term" value="P:formation of cytoplasmic translation initiation complex"/>
    <property type="evidence" value="ECO:0007669"/>
    <property type="project" value="UniProtKB-UniRule"/>
</dbReference>
<evidence type="ECO:0000256" key="6">
    <source>
        <dbReference type="ARBA" id="ARBA00023054"/>
    </source>
</evidence>
<feature type="compositionally biased region" description="Basic and acidic residues" evidence="8">
    <location>
        <begin position="823"/>
        <end position="869"/>
    </location>
</feature>
<comment type="subunit">
    <text evidence="7">Component of the eukaryotic translation initiation factor 3 (eIF-3) complex.</text>
</comment>
<feature type="domain" description="PCI" evidence="9">
    <location>
        <begin position="330"/>
        <end position="502"/>
    </location>
</feature>
<evidence type="ECO:0000256" key="3">
    <source>
        <dbReference type="ARBA" id="ARBA00022540"/>
    </source>
</evidence>
<dbReference type="GO" id="GO:0003729">
    <property type="term" value="F:mRNA binding"/>
    <property type="evidence" value="ECO:0007669"/>
    <property type="project" value="TreeGrafter"/>
</dbReference>
<dbReference type="InterPro" id="IPR027512">
    <property type="entry name" value="EIF3A"/>
</dbReference>
<reference evidence="10 11" key="1">
    <citation type="submission" date="2016-08" db="EMBL/GenBank/DDBJ databases">
        <title>A Parts List for Fungal Cellulosomes Revealed by Comparative Genomics.</title>
        <authorList>
            <consortium name="DOE Joint Genome Institute"/>
            <person name="Haitjema C.H."/>
            <person name="Gilmore S.P."/>
            <person name="Henske J.K."/>
            <person name="Solomon K.V."/>
            <person name="De Groot R."/>
            <person name="Kuo A."/>
            <person name="Mondo S.J."/>
            <person name="Salamov A.A."/>
            <person name="Labutti K."/>
            <person name="Zhao Z."/>
            <person name="Chiniquy J."/>
            <person name="Barry K."/>
            <person name="Brewer H.M."/>
            <person name="Purvine S.O."/>
            <person name="Wright A.T."/>
            <person name="Boxma B."/>
            <person name="Van Alen T."/>
            <person name="Hackstein J.H."/>
            <person name="Baker S.E."/>
            <person name="Grigoriev I.V."/>
            <person name="O'Malley M.A."/>
        </authorList>
    </citation>
    <scope>NUCLEOTIDE SEQUENCE [LARGE SCALE GENOMIC DNA]</scope>
    <source>
        <strain evidence="10 11">G1</strain>
    </source>
</reference>
<protein>
    <recommendedName>
        <fullName evidence="7">Eukaryotic translation initiation factor 3 subunit A</fullName>
        <shortName evidence="7">eIF3a</shortName>
    </recommendedName>
    <alternativeName>
        <fullName evidence="7">Eukaryotic translation initiation factor 3 110 kDa subunit homolog</fullName>
        <shortName evidence="7">eIF3 p110</shortName>
    </alternativeName>
    <alternativeName>
        <fullName evidence="7">Translation initiation factor eIF3, p110 subunit homolog</fullName>
    </alternativeName>
</protein>
<dbReference type="PROSITE" id="PS50250">
    <property type="entry name" value="PCI"/>
    <property type="match status" value="1"/>
</dbReference>
<feature type="region of interest" description="Disordered" evidence="8">
    <location>
        <begin position="823"/>
        <end position="1010"/>
    </location>
</feature>
<dbReference type="GO" id="GO:0016282">
    <property type="term" value="C:eukaryotic 43S preinitiation complex"/>
    <property type="evidence" value="ECO:0007669"/>
    <property type="project" value="UniProtKB-UniRule"/>
</dbReference>
<dbReference type="FunFam" id="4.10.860.10:FF:000001">
    <property type="entry name" value="Eukaryotic translation initiation factor 3 subunit A"/>
    <property type="match status" value="1"/>
</dbReference>
<accession>A0A1Y2E8H6</accession>
<dbReference type="InterPro" id="IPR000717">
    <property type="entry name" value="PCI_dom"/>
</dbReference>
<keyword evidence="6" id="KW-0175">Coiled coil</keyword>
<dbReference type="Pfam" id="PF01399">
    <property type="entry name" value="PCI"/>
    <property type="match status" value="1"/>
</dbReference>
<dbReference type="FunFam" id="1.25.40.860:FF:000003">
    <property type="entry name" value="Eukaryotic translation initiation factor 3 subunit A"/>
    <property type="match status" value="1"/>
</dbReference>
<evidence type="ECO:0000313" key="10">
    <source>
        <dbReference type="EMBL" id="ORY67873.1"/>
    </source>
</evidence>
<comment type="function">
    <text evidence="7">RNA-binding component of the eukaryotic translation initiation factor 3 (eIF-3) complex, which is involved in protein synthesis of a specialized repertoire of mRNAs and, together with other initiation factors, stimulates binding of mRNA and methionyl-tRNAi to the 40S ribosome. The eIF-3 complex specifically targets and initiates translation of a subset of mRNAs involved in cell proliferation.</text>
</comment>
<proteinExistence type="inferred from homology"/>